<evidence type="ECO:0000259" key="4">
    <source>
        <dbReference type="Pfam" id="PF25876"/>
    </source>
</evidence>
<dbReference type="EMBL" id="CP139558">
    <property type="protein sequence ID" value="WPU93606.1"/>
    <property type="molecule type" value="Genomic_DNA"/>
</dbReference>
<sequence>MLKHKGIFYALAAATCFSIAGCVSEAHDNNAQEELLQLPVVTLNARDTVVSTAYVADIQAIKNIEIRTRVRGFLEKIYVDEGQQVKKGQLLFKLNDEEFKNMLSKAKAALSNATADAKATALEVDRVKMLVSKKVISASELEVAEAKLHADKATIEEAQSAVQSAKAHMDYTSIHAPFDGIINRIPLKAGSLIDEGMLLTNLSDISSMYAYFSFPENEYLKYERTKKTAADSGNDKVKLVLADGSNYPYSGNIETIEGEIEQSTGSIDFRARFPNPQKLLRHGATGKVFLTNRADNVVLVPQQAVFDIQDKSYVYLVDNQNKLHMKAFTPLLRLSHSYIVKDGLKSGDKILYEGVQNARDGMIIKPEQIEQKPLLAMKK</sequence>
<evidence type="ECO:0000256" key="3">
    <source>
        <dbReference type="SAM" id="SignalP"/>
    </source>
</evidence>
<evidence type="ECO:0000259" key="6">
    <source>
        <dbReference type="Pfam" id="PF25944"/>
    </source>
</evidence>
<feature type="chain" id="PRO_5045584791" evidence="3">
    <location>
        <begin position="21"/>
        <end position="379"/>
    </location>
</feature>
<dbReference type="SUPFAM" id="SSF111369">
    <property type="entry name" value="HlyD-like secretion proteins"/>
    <property type="match status" value="1"/>
</dbReference>
<keyword evidence="9" id="KW-1185">Reference proteome</keyword>
<dbReference type="Pfam" id="PF25876">
    <property type="entry name" value="HH_MFP_RND"/>
    <property type="match status" value="1"/>
</dbReference>
<evidence type="ECO:0000256" key="2">
    <source>
        <dbReference type="ARBA" id="ARBA00009477"/>
    </source>
</evidence>
<dbReference type="InterPro" id="IPR058625">
    <property type="entry name" value="MdtA-like_BSH"/>
</dbReference>
<name>A0ABZ0TLK5_9SPHI</name>
<dbReference type="Pfam" id="PF25944">
    <property type="entry name" value="Beta-barrel_RND"/>
    <property type="match status" value="1"/>
</dbReference>
<accession>A0ABZ0TLK5</accession>
<dbReference type="InterPro" id="IPR058627">
    <property type="entry name" value="MdtA-like_C"/>
</dbReference>
<dbReference type="Gene3D" id="2.40.50.100">
    <property type="match status" value="1"/>
</dbReference>
<feature type="domain" description="Multidrug resistance protein MdtA-like alpha-helical hairpin" evidence="4">
    <location>
        <begin position="103"/>
        <end position="172"/>
    </location>
</feature>
<evidence type="ECO:0000256" key="1">
    <source>
        <dbReference type="ARBA" id="ARBA00004196"/>
    </source>
</evidence>
<evidence type="ECO:0000313" key="8">
    <source>
        <dbReference type="EMBL" id="WPU93606.1"/>
    </source>
</evidence>
<dbReference type="InterPro" id="IPR006143">
    <property type="entry name" value="RND_pump_MFP"/>
</dbReference>
<dbReference type="PROSITE" id="PS51257">
    <property type="entry name" value="PROKAR_LIPOPROTEIN"/>
    <property type="match status" value="1"/>
</dbReference>
<dbReference type="PANTHER" id="PTHR30158:SF23">
    <property type="entry name" value="MULTIDRUG RESISTANCE PROTEIN MEXA"/>
    <property type="match status" value="1"/>
</dbReference>
<gene>
    <name evidence="8" type="ORF">SNE25_30265</name>
</gene>
<proteinExistence type="inferred from homology"/>
<comment type="similarity">
    <text evidence="2">Belongs to the membrane fusion protein (MFP) (TC 8.A.1) family.</text>
</comment>
<dbReference type="InterPro" id="IPR058626">
    <property type="entry name" value="MdtA-like_b-barrel"/>
</dbReference>
<dbReference type="NCBIfam" id="TIGR01730">
    <property type="entry name" value="RND_mfp"/>
    <property type="match status" value="1"/>
</dbReference>
<dbReference type="RefSeq" id="WP_321562740.1">
    <property type="nucleotide sequence ID" value="NZ_CP139558.1"/>
</dbReference>
<evidence type="ECO:0000313" key="9">
    <source>
        <dbReference type="Proteomes" id="UP001324380"/>
    </source>
</evidence>
<feature type="domain" description="Multidrug resistance protein MdtA-like C-terminal permuted SH3" evidence="7">
    <location>
        <begin position="296"/>
        <end position="356"/>
    </location>
</feature>
<protein>
    <submittedName>
        <fullName evidence="8">Efflux RND transporter periplasmic adaptor subunit</fullName>
    </submittedName>
</protein>
<dbReference type="Proteomes" id="UP001324380">
    <property type="component" value="Chromosome"/>
</dbReference>
<dbReference type="InterPro" id="IPR058624">
    <property type="entry name" value="MdtA-like_HH"/>
</dbReference>
<evidence type="ECO:0000259" key="5">
    <source>
        <dbReference type="Pfam" id="PF25917"/>
    </source>
</evidence>
<dbReference type="PANTHER" id="PTHR30158">
    <property type="entry name" value="ACRA/E-RELATED COMPONENT OF DRUG EFFLUX TRANSPORTER"/>
    <property type="match status" value="1"/>
</dbReference>
<organism evidence="8 9">
    <name type="scientific">Mucilaginibacter sabulilitoris</name>
    <dbReference type="NCBI Taxonomy" id="1173583"/>
    <lineage>
        <taxon>Bacteria</taxon>
        <taxon>Pseudomonadati</taxon>
        <taxon>Bacteroidota</taxon>
        <taxon>Sphingobacteriia</taxon>
        <taxon>Sphingobacteriales</taxon>
        <taxon>Sphingobacteriaceae</taxon>
        <taxon>Mucilaginibacter</taxon>
    </lineage>
</organism>
<keyword evidence="3" id="KW-0732">Signal</keyword>
<evidence type="ECO:0000259" key="7">
    <source>
        <dbReference type="Pfam" id="PF25967"/>
    </source>
</evidence>
<reference evidence="8 9" key="1">
    <citation type="submission" date="2023-11" db="EMBL/GenBank/DDBJ databases">
        <title>Analysis of the Genomes of Mucilaginibacter gossypii cycad 4 and M. sabulilitoris SNA2: microbes with the potential for plant growth promotion.</title>
        <authorList>
            <person name="Hirsch A.M."/>
            <person name="Humm E."/>
            <person name="Rubbi M."/>
            <person name="Del Vecchio G."/>
            <person name="Ha S.M."/>
            <person name="Pellegrini M."/>
            <person name="Gunsalus R.P."/>
        </authorList>
    </citation>
    <scope>NUCLEOTIDE SEQUENCE [LARGE SCALE GENOMIC DNA]</scope>
    <source>
        <strain evidence="8 9">SNA2</strain>
    </source>
</reference>
<feature type="domain" description="Multidrug resistance protein MdtA-like barrel-sandwich hybrid" evidence="5">
    <location>
        <begin position="63"/>
        <end position="197"/>
    </location>
</feature>
<dbReference type="Pfam" id="PF25967">
    <property type="entry name" value="RND-MFP_C"/>
    <property type="match status" value="1"/>
</dbReference>
<feature type="domain" description="Multidrug resistance protein MdtA-like beta-barrel" evidence="6">
    <location>
        <begin position="208"/>
        <end position="288"/>
    </location>
</feature>
<dbReference type="Gene3D" id="2.40.30.170">
    <property type="match status" value="1"/>
</dbReference>
<dbReference type="Gene3D" id="1.10.287.470">
    <property type="entry name" value="Helix hairpin bin"/>
    <property type="match status" value="1"/>
</dbReference>
<dbReference type="Gene3D" id="2.40.420.20">
    <property type="match status" value="1"/>
</dbReference>
<dbReference type="Pfam" id="PF25917">
    <property type="entry name" value="BSH_RND"/>
    <property type="match status" value="1"/>
</dbReference>
<feature type="signal peptide" evidence="3">
    <location>
        <begin position="1"/>
        <end position="20"/>
    </location>
</feature>
<comment type="subcellular location">
    <subcellularLocation>
        <location evidence="1">Cell envelope</location>
    </subcellularLocation>
</comment>